<comment type="caution">
    <text evidence="3">The sequence shown here is derived from an EMBL/GenBank/DDBJ whole genome shotgun (WGS) entry which is preliminary data.</text>
</comment>
<dbReference type="InterPro" id="IPR008942">
    <property type="entry name" value="ENTH_VHS"/>
</dbReference>
<dbReference type="AlphaFoldDB" id="A0AAN6EMM4"/>
<feature type="compositionally biased region" description="Pro residues" evidence="1">
    <location>
        <begin position="463"/>
        <end position="472"/>
    </location>
</feature>
<dbReference type="GO" id="GO:0048471">
    <property type="term" value="C:perinuclear region of cytoplasm"/>
    <property type="evidence" value="ECO:0007669"/>
    <property type="project" value="TreeGrafter"/>
</dbReference>
<dbReference type="Pfam" id="PF04818">
    <property type="entry name" value="CID"/>
    <property type="match status" value="1"/>
</dbReference>
<reference evidence="3" key="1">
    <citation type="submission" date="2023-01" db="EMBL/GenBank/DDBJ databases">
        <title>Exophiala dermititidis isolated from Cystic Fibrosis Patient.</title>
        <authorList>
            <person name="Kurbessoian T."/>
            <person name="Crocker A."/>
            <person name="Murante D."/>
            <person name="Hogan D.A."/>
            <person name="Stajich J.E."/>
        </authorList>
    </citation>
    <scope>NUCLEOTIDE SEQUENCE</scope>
    <source>
        <strain evidence="3">Ex8</strain>
    </source>
</reference>
<dbReference type="PROSITE" id="PS51391">
    <property type="entry name" value="CID"/>
    <property type="match status" value="1"/>
</dbReference>
<organism evidence="3 4">
    <name type="scientific">Exophiala dermatitidis</name>
    <name type="common">Black yeast-like fungus</name>
    <name type="synonym">Wangiella dermatitidis</name>
    <dbReference type="NCBI Taxonomy" id="5970"/>
    <lineage>
        <taxon>Eukaryota</taxon>
        <taxon>Fungi</taxon>
        <taxon>Dikarya</taxon>
        <taxon>Ascomycota</taxon>
        <taxon>Pezizomycotina</taxon>
        <taxon>Eurotiomycetes</taxon>
        <taxon>Chaetothyriomycetidae</taxon>
        <taxon>Chaetothyriales</taxon>
        <taxon>Herpotrichiellaceae</taxon>
        <taxon>Exophiala</taxon>
    </lineage>
</organism>
<evidence type="ECO:0000313" key="4">
    <source>
        <dbReference type="Proteomes" id="UP001161757"/>
    </source>
</evidence>
<dbReference type="SUPFAM" id="SSF48464">
    <property type="entry name" value="ENTH/VHS domain"/>
    <property type="match status" value="1"/>
</dbReference>
<dbReference type="Proteomes" id="UP001161757">
    <property type="component" value="Unassembled WGS sequence"/>
</dbReference>
<dbReference type="EMBL" id="JAJGCB010000020">
    <property type="protein sequence ID" value="KAJ8988147.1"/>
    <property type="molecule type" value="Genomic_DNA"/>
</dbReference>
<feature type="region of interest" description="Disordered" evidence="1">
    <location>
        <begin position="318"/>
        <end position="519"/>
    </location>
</feature>
<sequence>MAAHHLSIAKASFTASLLRPDVVKVSRDDFPEFHSAFEAALLRCSRHNIQTCKEWLSQNVLVSATRTTALGKYLTTVSKYLAPPSDPTVKTSLSRQRLHILYLVNDLLHHSKHHVTEEGVLDRATSSLQPYLLDLFQSAASEKKTKVKRRLEELVGIWRQEQYFGRDVFAQLDDAVAGVERSVVNTSQEQSKSESEAKRPLYMLPTTHGDPSLPYYELPAGNLMPHIVPNSSQPIRPEDVQALRFSGGPADESLVNALTDFLADIQTMNDKLSKLESKGSKPEMDEMGQISYRDEAGDLLGDTYYGWSRSFCERMKRRGRSDASGSPRAVSNSSSVSRSRSRGRAPYKRRRYSNSTDLSRSSRSYSRSPSRRRRRDSSVERSDSRKGSWPRSRSRSHPPDWRGARPEQPPNMPAPMSFNNMPTIPPPPTVAGLPFPPPPPLPAFQQSGVPFPPPRPINWSGQWPPPPPPPLYHPGNPAFNGLQFPPAPPNMPPPPPPPAGWPMPPTDPYGGSNGYTGRR</sequence>
<evidence type="ECO:0000313" key="3">
    <source>
        <dbReference type="EMBL" id="KAJ8988147.1"/>
    </source>
</evidence>
<feature type="compositionally biased region" description="Basic residues" evidence="1">
    <location>
        <begin position="339"/>
        <end position="352"/>
    </location>
</feature>
<feature type="domain" description="CID" evidence="2">
    <location>
        <begin position="25"/>
        <end position="180"/>
    </location>
</feature>
<feature type="compositionally biased region" description="Low complexity" evidence="1">
    <location>
        <begin position="324"/>
        <end position="338"/>
    </location>
</feature>
<proteinExistence type="predicted"/>
<accession>A0AAN6EMM4</accession>
<dbReference type="Gene3D" id="1.25.40.90">
    <property type="match status" value="1"/>
</dbReference>
<dbReference type="PANTHER" id="PTHR12323:SF0">
    <property type="entry name" value="CALCIUM HOMEOSTASIS ENDOPLASMIC RETICULUM PROTEIN"/>
    <property type="match status" value="1"/>
</dbReference>
<feature type="region of interest" description="Disordered" evidence="1">
    <location>
        <begin position="183"/>
        <end position="203"/>
    </location>
</feature>
<evidence type="ECO:0000256" key="1">
    <source>
        <dbReference type="SAM" id="MobiDB-lite"/>
    </source>
</evidence>
<dbReference type="InterPro" id="IPR006569">
    <property type="entry name" value="CID_dom"/>
</dbReference>
<name>A0AAN6EMM4_EXODE</name>
<feature type="compositionally biased region" description="Pro residues" evidence="1">
    <location>
        <begin position="423"/>
        <end position="442"/>
    </location>
</feature>
<feature type="compositionally biased region" description="Low complexity" evidence="1">
    <location>
        <begin position="353"/>
        <end position="368"/>
    </location>
</feature>
<dbReference type="PANTHER" id="PTHR12323">
    <property type="entry name" value="SR-RELATED CTD ASSOCIATED FACTOR 6"/>
    <property type="match status" value="1"/>
</dbReference>
<dbReference type="GO" id="GO:0006874">
    <property type="term" value="P:intracellular calcium ion homeostasis"/>
    <property type="evidence" value="ECO:0007669"/>
    <property type="project" value="TreeGrafter"/>
</dbReference>
<gene>
    <name evidence="3" type="ORF">HRR80_007923</name>
</gene>
<feature type="compositionally biased region" description="Pro residues" evidence="1">
    <location>
        <begin position="485"/>
        <end position="507"/>
    </location>
</feature>
<feature type="compositionally biased region" description="Basic and acidic residues" evidence="1">
    <location>
        <begin position="376"/>
        <end position="386"/>
    </location>
</feature>
<protein>
    <recommendedName>
        <fullName evidence="2">CID domain-containing protein</fullName>
    </recommendedName>
</protein>
<evidence type="ECO:0000259" key="2">
    <source>
        <dbReference type="PROSITE" id="PS51391"/>
    </source>
</evidence>